<gene>
    <name evidence="3" type="ORF">ACFORG_19935</name>
</gene>
<evidence type="ECO:0000313" key="3">
    <source>
        <dbReference type="EMBL" id="MFC3616029.1"/>
    </source>
</evidence>
<dbReference type="RefSeq" id="WP_386737326.1">
    <property type="nucleotide sequence ID" value="NZ_JBHRXI010000029.1"/>
</dbReference>
<keyword evidence="4" id="KW-1185">Reference proteome</keyword>
<feature type="region of interest" description="Disordered" evidence="2">
    <location>
        <begin position="293"/>
        <end position="327"/>
    </location>
</feature>
<proteinExistence type="predicted"/>
<dbReference type="EMBL" id="JBHRXI010000029">
    <property type="protein sequence ID" value="MFC3616029.1"/>
    <property type="molecule type" value="Genomic_DNA"/>
</dbReference>
<reference evidence="4" key="1">
    <citation type="journal article" date="2019" name="Int. J. Syst. Evol. Microbiol.">
        <title>The Global Catalogue of Microorganisms (GCM) 10K type strain sequencing project: providing services to taxonomists for standard genome sequencing and annotation.</title>
        <authorList>
            <consortium name="The Broad Institute Genomics Platform"/>
            <consortium name="The Broad Institute Genome Sequencing Center for Infectious Disease"/>
            <person name="Wu L."/>
            <person name="Ma J."/>
        </authorList>
    </citation>
    <scope>NUCLEOTIDE SEQUENCE [LARGE SCALE GENOMIC DNA]</scope>
    <source>
        <strain evidence="4">KCTC 42911</strain>
    </source>
</reference>
<evidence type="ECO:0000313" key="4">
    <source>
        <dbReference type="Proteomes" id="UP001595629"/>
    </source>
</evidence>
<feature type="coiled-coil region" evidence="1">
    <location>
        <begin position="2"/>
        <end position="29"/>
    </location>
</feature>
<feature type="compositionally biased region" description="Basic and acidic residues" evidence="2">
    <location>
        <begin position="293"/>
        <end position="304"/>
    </location>
</feature>
<accession>A0ABV7TNC0</accession>
<name>A0ABV7TNC0_9RHOB</name>
<feature type="compositionally biased region" description="Basic and acidic residues" evidence="2">
    <location>
        <begin position="316"/>
        <end position="327"/>
    </location>
</feature>
<protein>
    <recommendedName>
        <fullName evidence="5">DUF3618 domain-containing protein</fullName>
    </recommendedName>
</protein>
<evidence type="ECO:0000256" key="2">
    <source>
        <dbReference type="SAM" id="MobiDB-lite"/>
    </source>
</evidence>
<evidence type="ECO:0008006" key="5">
    <source>
        <dbReference type="Google" id="ProtNLM"/>
    </source>
</evidence>
<sequence length="327" mass="34968">MSDEIDRLEKDLQRERDSLRQKLEELENSLSPGRLIDRAGDLVANRGEQAIEATGELVRNNKAATALIGAGIAWLAISASAPPRKSAAISPPSRRPSAAYDTRETPAVQGLRDPDAPVGNFDARVAAAEGAAHADRLKGEPPMTTYADPTDPRHHAEPQGFRDRLQAAQARAVDSAANLRSRIEDGLGDLPEEARARVRRARAAAIDAQVRIEEQASEAARRARSAAHENPLLIGALAFAAGAALAAALPRTTTENRYLGAHRDRLFDEADRVMREEMENLKARANAAAIDAKEAAKDALRSEGDTPGAAESPSKTPDKKDPVGKTG</sequence>
<feature type="compositionally biased region" description="Low complexity" evidence="2">
    <location>
        <begin position="81"/>
        <end position="99"/>
    </location>
</feature>
<evidence type="ECO:0000256" key="1">
    <source>
        <dbReference type="SAM" id="Coils"/>
    </source>
</evidence>
<feature type="region of interest" description="Disordered" evidence="2">
    <location>
        <begin position="81"/>
        <end position="115"/>
    </location>
</feature>
<organism evidence="3 4">
    <name type="scientific">Lutimaribacter marinistellae</name>
    <dbReference type="NCBI Taxonomy" id="1820329"/>
    <lineage>
        <taxon>Bacteria</taxon>
        <taxon>Pseudomonadati</taxon>
        <taxon>Pseudomonadota</taxon>
        <taxon>Alphaproteobacteria</taxon>
        <taxon>Rhodobacterales</taxon>
        <taxon>Roseobacteraceae</taxon>
        <taxon>Lutimaribacter</taxon>
    </lineage>
</organism>
<comment type="caution">
    <text evidence="3">The sequence shown here is derived from an EMBL/GenBank/DDBJ whole genome shotgun (WGS) entry which is preliminary data.</text>
</comment>
<dbReference type="Proteomes" id="UP001595629">
    <property type="component" value="Unassembled WGS sequence"/>
</dbReference>
<keyword evidence="1" id="KW-0175">Coiled coil</keyword>